<dbReference type="InterPro" id="IPR052920">
    <property type="entry name" value="DNA-binding_regulatory"/>
</dbReference>
<dbReference type="GO" id="GO:0008236">
    <property type="term" value="F:serine-type peptidase activity"/>
    <property type="evidence" value="ECO:0007669"/>
    <property type="project" value="InterPro"/>
</dbReference>
<dbReference type="EMBL" id="FSRO01000001">
    <property type="protein sequence ID" value="SIO42488.1"/>
    <property type="molecule type" value="Genomic_DNA"/>
</dbReference>
<dbReference type="Pfam" id="PF00326">
    <property type="entry name" value="Peptidase_S9"/>
    <property type="match status" value="1"/>
</dbReference>
<feature type="domain" description="Peptidase S9 prolyl oligopeptidase catalytic" evidence="2">
    <location>
        <begin position="131"/>
        <end position="329"/>
    </location>
</feature>
<proteinExistence type="predicted"/>
<evidence type="ECO:0000313" key="3">
    <source>
        <dbReference type="EMBL" id="SIO42488.1"/>
    </source>
</evidence>
<keyword evidence="1" id="KW-0812">Transmembrane</keyword>
<reference evidence="3 4" key="1">
    <citation type="submission" date="2016-12" db="EMBL/GenBank/DDBJ databases">
        <authorList>
            <person name="Song W.-J."/>
            <person name="Kurnit D.M."/>
        </authorList>
    </citation>
    <scope>NUCLEOTIDE SEQUENCE [LARGE SCALE GENOMIC DNA]</scope>
    <source>
        <strain evidence="3 4">ATCC 49181</strain>
    </source>
</reference>
<dbReference type="eggNOG" id="COG1073">
    <property type="taxonomic scope" value="Bacteria"/>
</dbReference>
<feature type="transmembrane region" description="Helical" evidence="1">
    <location>
        <begin position="12"/>
        <end position="35"/>
    </location>
</feature>
<protein>
    <recommendedName>
        <fullName evidence="2">Peptidase S9 prolyl oligopeptidase catalytic domain-containing protein</fullName>
    </recommendedName>
</protein>
<gene>
    <name evidence="3" type="ORF">SAMN02743940_2529</name>
</gene>
<keyword evidence="4" id="KW-1185">Reference proteome</keyword>
<dbReference type="SUPFAM" id="SSF53474">
    <property type="entry name" value="alpha/beta-Hydrolases"/>
    <property type="match status" value="1"/>
</dbReference>
<keyword evidence="1" id="KW-1133">Transmembrane helix</keyword>
<accession>A0A1N6JDP8</accession>
<sequence length="329" mass="37034">MKTWISTHNKRLRCACMSIIYLFLAGFVVLNMLAYKHAYDMLFFSDQGEPTLGPEKLSLVQKMSALFMGVNIPRPTASFSPTVINDSCKQVAIPNGEASYLGAWHCQPDQSDRLVILFHGYVMDKSSLIEEAKVFLQAEYSVLLVDFRGSWESSESYTTIGYREADDVASAVSYAEQYYRPDKMILYGRSMGATAIFRAIYSFDIKVDAIIVEAIFDNLLNTIKNRFTIMGVPAFPGAHLLVFWGGLLAGFDGFSHNPAHYAVAVNCPILFFHGEQDTRVKLFEARQVYDLVPSAKIFSSFPDTGHESHLAHSPEKWKNEVMNFLNSHL</sequence>
<dbReference type="STRING" id="44575.SAMN05216419_100489"/>
<dbReference type="PANTHER" id="PTHR43358:SF4">
    <property type="entry name" value="ALPHA_BETA HYDROLASE FOLD-1 DOMAIN-CONTAINING PROTEIN"/>
    <property type="match status" value="1"/>
</dbReference>
<dbReference type="RefSeq" id="WP_051537498.1">
    <property type="nucleotide sequence ID" value="NZ_FSRO01000001.1"/>
</dbReference>
<dbReference type="Gene3D" id="3.40.50.1820">
    <property type="entry name" value="alpha/beta hydrolase"/>
    <property type="match status" value="1"/>
</dbReference>
<evidence type="ECO:0000313" key="4">
    <source>
        <dbReference type="Proteomes" id="UP000185062"/>
    </source>
</evidence>
<dbReference type="AlphaFoldDB" id="A0A1N6JDP8"/>
<dbReference type="GO" id="GO:0006508">
    <property type="term" value="P:proteolysis"/>
    <property type="evidence" value="ECO:0007669"/>
    <property type="project" value="InterPro"/>
</dbReference>
<dbReference type="PANTHER" id="PTHR43358">
    <property type="entry name" value="ALPHA/BETA-HYDROLASE"/>
    <property type="match status" value="1"/>
</dbReference>
<dbReference type="Proteomes" id="UP000185062">
    <property type="component" value="Unassembled WGS sequence"/>
</dbReference>
<evidence type="ECO:0000256" key="1">
    <source>
        <dbReference type="SAM" id="Phobius"/>
    </source>
</evidence>
<evidence type="ECO:0000259" key="2">
    <source>
        <dbReference type="Pfam" id="PF00326"/>
    </source>
</evidence>
<organism evidence="3 4">
    <name type="scientific">Nitrosomonas cryotolerans ATCC 49181</name>
    <dbReference type="NCBI Taxonomy" id="1131553"/>
    <lineage>
        <taxon>Bacteria</taxon>
        <taxon>Pseudomonadati</taxon>
        <taxon>Pseudomonadota</taxon>
        <taxon>Betaproteobacteria</taxon>
        <taxon>Nitrosomonadales</taxon>
        <taxon>Nitrosomonadaceae</taxon>
        <taxon>Nitrosomonas</taxon>
    </lineage>
</organism>
<keyword evidence="1" id="KW-0472">Membrane</keyword>
<dbReference type="InterPro" id="IPR001375">
    <property type="entry name" value="Peptidase_S9_cat"/>
</dbReference>
<dbReference type="InterPro" id="IPR029058">
    <property type="entry name" value="AB_hydrolase_fold"/>
</dbReference>
<name>A0A1N6JDP8_9PROT</name>